<gene>
    <name evidence="9" type="ORF">HNR21_003750</name>
</gene>
<keyword evidence="4 7" id="KW-0812">Transmembrane</keyword>
<evidence type="ECO:0000256" key="1">
    <source>
        <dbReference type="ARBA" id="ARBA00004651"/>
    </source>
</evidence>
<name>A0A7W3MZQ6_9ACTN</name>
<feature type="transmembrane region" description="Helical" evidence="7">
    <location>
        <begin position="150"/>
        <end position="173"/>
    </location>
</feature>
<evidence type="ECO:0000256" key="4">
    <source>
        <dbReference type="ARBA" id="ARBA00022692"/>
    </source>
</evidence>
<evidence type="ECO:0000256" key="2">
    <source>
        <dbReference type="ARBA" id="ARBA00010792"/>
    </source>
</evidence>
<sequence>MIGHAGDEVAADGVAGFAVDLMERLGAPGAGLAVALENLFPPLPSEVILPLAGFTAGQGRMSLLAAIVWTTLGSVAGALVLYWVGALIGRDRVRSLAARLPLVKLSDLDRTEEWFARHGTKAVLVGRMIPIFRSLISVPAGVQRMPVPTFLGLTALGSLIWNATFVLAGYALGDNWHTVEGFVGTYAKGVLAVAVLAAAGFVAVRLAGSRRAGSERVRG</sequence>
<keyword evidence="5 7" id="KW-1133">Transmembrane helix</keyword>
<comment type="subcellular location">
    <subcellularLocation>
        <location evidence="1">Cell membrane</location>
        <topology evidence="1">Multi-pass membrane protein</topology>
    </subcellularLocation>
</comment>
<dbReference type="Pfam" id="PF09335">
    <property type="entry name" value="VTT_dom"/>
    <property type="match status" value="1"/>
</dbReference>
<evidence type="ECO:0000259" key="8">
    <source>
        <dbReference type="Pfam" id="PF09335"/>
    </source>
</evidence>
<dbReference type="InterPro" id="IPR032816">
    <property type="entry name" value="VTT_dom"/>
</dbReference>
<proteinExistence type="inferred from homology"/>
<evidence type="ECO:0000256" key="3">
    <source>
        <dbReference type="ARBA" id="ARBA00022475"/>
    </source>
</evidence>
<reference evidence="9 10" key="1">
    <citation type="submission" date="2020-08" db="EMBL/GenBank/DDBJ databases">
        <title>Sequencing the genomes of 1000 actinobacteria strains.</title>
        <authorList>
            <person name="Klenk H.-P."/>
        </authorList>
    </citation>
    <scope>NUCLEOTIDE SEQUENCE [LARGE SCALE GENOMIC DNA]</scope>
    <source>
        <strain evidence="9 10">DSM 45823</strain>
    </source>
</reference>
<protein>
    <submittedName>
        <fullName evidence="9">Membrane protein DedA with SNARE-associated domain</fullName>
    </submittedName>
</protein>
<feature type="domain" description="VTT" evidence="8">
    <location>
        <begin position="43"/>
        <end position="170"/>
    </location>
</feature>
<accession>A0A7W3MZQ6</accession>
<dbReference type="RefSeq" id="WP_182706197.1">
    <property type="nucleotide sequence ID" value="NZ_JACJII010000001.1"/>
</dbReference>
<dbReference type="InterPro" id="IPR051311">
    <property type="entry name" value="DedA_domain"/>
</dbReference>
<feature type="transmembrane region" description="Helical" evidence="7">
    <location>
        <begin position="185"/>
        <end position="208"/>
    </location>
</feature>
<keyword evidence="10" id="KW-1185">Reference proteome</keyword>
<evidence type="ECO:0000256" key="6">
    <source>
        <dbReference type="ARBA" id="ARBA00023136"/>
    </source>
</evidence>
<dbReference type="Proteomes" id="UP000539313">
    <property type="component" value="Unassembled WGS sequence"/>
</dbReference>
<organism evidence="9 10">
    <name type="scientific">Thermomonospora cellulosilytica</name>
    <dbReference type="NCBI Taxonomy" id="1411118"/>
    <lineage>
        <taxon>Bacteria</taxon>
        <taxon>Bacillati</taxon>
        <taxon>Actinomycetota</taxon>
        <taxon>Actinomycetes</taxon>
        <taxon>Streptosporangiales</taxon>
        <taxon>Thermomonosporaceae</taxon>
        <taxon>Thermomonospora</taxon>
    </lineage>
</organism>
<dbReference type="EMBL" id="JACJII010000001">
    <property type="protein sequence ID" value="MBA9004868.1"/>
    <property type="molecule type" value="Genomic_DNA"/>
</dbReference>
<dbReference type="PANTHER" id="PTHR42709">
    <property type="entry name" value="ALKALINE PHOSPHATASE LIKE PROTEIN"/>
    <property type="match status" value="1"/>
</dbReference>
<dbReference type="AlphaFoldDB" id="A0A7W3MZQ6"/>
<evidence type="ECO:0000313" key="10">
    <source>
        <dbReference type="Proteomes" id="UP000539313"/>
    </source>
</evidence>
<evidence type="ECO:0000256" key="5">
    <source>
        <dbReference type="ARBA" id="ARBA00022989"/>
    </source>
</evidence>
<dbReference type="GO" id="GO:0005886">
    <property type="term" value="C:plasma membrane"/>
    <property type="evidence" value="ECO:0007669"/>
    <property type="project" value="UniProtKB-SubCell"/>
</dbReference>
<dbReference type="PANTHER" id="PTHR42709:SF6">
    <property type="entry name" value="UNDECAPRENYL PHOSPHATE TRANSPORTER A"/>
    <property type="match status" value="1"/>
</dbReference>
<evidence type="ECO:0000256" key="7">
    <source>
        <dbReference type="SAM" id="Phobius"/>
    </source>
</evidence>
<feature type="transmembrane region" description="Helical" evidence="7">
    <location>
        <begin position="63"/>
        <end position="84"/>
    </location>
</feature>
<comment type="similarity">
    <text evidence="2">Belongs to the DedA family.</text>
</comment>
<keyword evidence="3" id="KW-1003">Cell membrane</keyword>
<keyword evidence="6 7" id="KW-0472">Membrane</keyword>
<comment type="caution">
    <text evidence="9">The sequence shown here is derived from an EMBL/GenBank/DDBJ whole genome shotgun (WGS) entry which is preliminary data.</text>
</comment>
<evidence type="ECO:0000313" key="9">
    <source>
        <dbReference type="EMBL" id="MBA9004868.1"/>
    </source>
</evidence>